<accession>A0A9D1S637</accession>
<dbReference type="SUPFAM" id="SSF51905">
    <property type="entry name" value="FAD/NAD(P)-binding domain"/>
    <property type="match status" value="1"/>
</dbReference>
<dbReference type="Gene3D" id="3.50.50.60">
    <property type="entry name" value="FAD/NAD(P)-binding domain"/>
    <property type="match status" value="1"/>
</dbReference>
<gene>
    <name evidence="6" type="ORF">IAB04_03145</name>
</gene>
<dbReference type="GO" id="GO:0046872">
    <property type="term" value="F:metal ion binding"/>
    <property type="evidence" value="ECO:0007669"/>
    <property type="project" value="UniProtKB-KW"/>
</dbReference>
<evidence type="ECO:0000256" key="3">
    <source>
        <dbReference type="ARBA" id="ARBA00023002"/>
    </source>
</evidence>
<dbReference type="PRINTS" id="PR00411">
    <property type="entry name" value="PNDRDTASEI"/>
</dbReference>
<keyword evidence="1" id="KW-0004">4Fe-4S</keyword>
<keyword evidence="4" id="KW-0408">Iron</keyword>
<dbReference type="EMBL" id="DVND01000082">
    <property type="protein sequence ID" value="HIU48335.1"/>
    <property type="molecule type" value="Genomic_DNA"/>
</dbReference>
<reference evidence="6" key="2">
    <citation type="journal article" date="2021" name="PeerJ">
        <title>Extensive microbial diversity within the chicken gut microbiome revealed by metagenomics and culture.</title>
        <authorList>
            <person name="Gilroy R."/>
            <person name="Ravi A."/>
            <person name="Getino M."/>
            <person name="Pursley I."/>
            <person name="Horton D.L."/>
            <person name="Alikhan N.F."/>
            <person name="Baker D."/>
            <person name="Gharbi K."/>
            <person name="Hall N."/>
            <person name="Watson M."/>
            <person name="Adriaenssens E.M."/>
            <person name="Foster-Nyarko E."/>
            <person name="Jarju S."/>
            <person name="Secka A."/>
            <person name="Antonio M."/>
            <person name="Oren A."/>
            <person name="Chaudhuri R.R."/>
            <person name="La Ragione R."/>
            <person name="Hildebrand F."/>
            <person name="Pallen M.J."/>
        </authorList>
    </citation>
    <scope>NUCLEOTIDE SEQUENCE</scope>
    <source>
        <strain evidence="6">ChiSjej4B22-9803</strain>
    </source>
</reference>
<evidence type="ECO:0000256" key="5">
    <source>
        <dbReference type="ARBA" id="ARBA00023014"/>
    </source>
</evidence>
<dbReference type="GO" id="GO:0016491">
    <property type="term" value="F:oxidoreductase activity"/>
    <property type="evidence" value="ECO:0007669"/>
    <property type="project" value="UniProtKB-KW"/>
</dbReference>
<evidence type="ECO:0000313" key="6">
    <source>
        <dbReference type="EMBL" id="HIU48335.1"/>
    </source>
</evidence>
<proteinExistence type="predicted"/>
<protein>
    <submittedName>
        <fullName evidence="6">FAD-dependent oxidoreductase</fullName>
    </submittedName>
</protein>
<comment type="caution">
    <text evidence="6">The sequence shown here is derived from an EMBL/GenBank/DDBJ whole genome shotgun (WGS) entry which is preliminary data.</text>
</comment>
<reference evidence="6" key="1">
    <citation type="submission" date="2020-10" db="EMBL/GenBank/DDBJ databases">
        <authorList>
            <person name="Gilroy R."/>
        </authorList>
    </citation>
    <scope>NUCLEOTIDE SEQUENCE</scope>
    <source>
        <strain evidence="6">ChiSjej4B22-9803</strain>
    </source>
</reference>
<dbReference type="PANTHER" id="PTHR43498:SF1">
    <property type="entry name" value="COB--COM HETERODISULFIDE REDUCTASE IRON-SULFUR SUBUNIT A"/>
    <property type="match status" value="1"/>
</dbReference>
<dbReference type="GO" id="GO:0051539">
    <property type="term" value="F:4 iron, 4 sulfur cluster binding"/>
    <property type="evidence" value="ECO:0007669"/>
    <property type="project" value="UniProtKB-KW"/>
</dbReference>
<evidence type="ECO:0000256" key="4">
    <source>
        <dbReference type="ARBA" id="ARBA00023004"/>
    </source>
</evidence>
<evidence type="ECO:0000256" key="2">
    <source>
        <dbReference type="ARBA" id="ARBA00022723"/>
    </source>
</evidence>
<evidence type="ECO:0000313" key="7">
    <source>
        <dbReference type="Proteomes" id="UP000824111"/>
    </source>
</evidence>
<dbReference type="AlphaFoldDB" id="A0A9D1S637"/>
<keyword evidence="3" id="KW-0560">Oxidoreductase</keyword>
<sequence length="423" mass="45463">MDFQTNIPFRGQWDVVVVGAGTAGVFAAISAARTGAKTLLIEKNGMPGGTMTAANVNFPGLFFAWGKQIIDGPCWEAIKRCEALGGAVIPRMQYKPERHWHEQILLNRFLYTAVLEQLLAEAGVTVLLHTMLSAAEETDDGITVICTGKEGLWAASGAALVDATGDADATGMLGYRREARAACQPATLMNHIRGYSIAQIDRDTVMRLHREAVAAGTLQPFDFQYGDPYGTLVNETIKMHIPCAGAADSTAKTTLEQTARATMLRMYRFLKSIPGLEQLEVDSVAEECGVRESYRIIGEKQITAQDYLRGTVYDDAVCYCFYPIDLHTEEGISQQFLKEGVVPAIPYGALIPKNSKRIIAAGRCAAGDAEANSAYRVQAACMAMGQAAGAAAALLSKTAGRAIDLPIQNIRTALHALGAIVPE</sequence>
<keyword evidence="2" id="KW-0479">Metal-binding</keyword>
<organism evidence="6 7">
    <name type="scientific">Candidatus Avimonoglobus intestinipullorum</name>
    <dbReference type="NCBI Taxonomy" id="2840699"/>
    <lineage>
        <taxon>Bacteria</taxon>
        <taxon>Bacillati</taxon>
        <taxon>Bacillota</taxon>
        <taxon>Clostridia</taxon>
        <taxon>Eubacteriales</taxon>
        <taxon>Candidatus Avimonoglobus</taxon>
    </lineage>
</organism>
<evidence type="ECO:0000256" key="1">
    <source>
        <dbReference type="ARBA" id="ARBA00022485"/>
    </source>
</evidence>
<dbReference type="InterPro" id="IPR039650">
    <property type="entry name" value="HdrA-like"/>
</dbReference>
<dbReference type="InterPro" id="IPR036188">
    <property type="entry name" value="FAD/NAD-bd_sf"/>
</dbReference>
<name>A0A9D1S637_9FIRM</name>
<dbReference type="Proteomes" id="UP000824111">
    <property type="component" value="Unassembled WGS sequence"/>
</dbReference>
<dbReference type="Pfam" id="PF12831">
    <property type="entry name" value="FAD_oxidored"/>
    <property type="match status" value="1"/>
</dbReference>
<keyword evidence="5" id="KW-0411">Iron-sulfur</keyword>
<dbReference type="PRINTS" id="PR00368">
    <property type="entry name" value="FADPNR"/>
</dbReference>
<dbReference type="PANTHER" id="PTHR43498">
    <property type="entry name" value="FERREDOXIN:COB-COM HETERODISULFIDE REDUCTASE SUBUNIT A"/>
    <property type="match status" value="1"/>
</dbReference>